<dbReference type="PANTHER" id="PTHR42973:SF39">
    <property type="entry name" value="FAD-BINDING PCMH-TYPE DOMAIN-CONTAINING PROTEIN"/>
    <property type="match status" value="1"/>
</dbReference>
<dbReference type="InterPro" id="IPR016166">
    <property type="entry name" value="FAD-bd_PCMH"/>
</dbReference>
<protein>
    <submittedName>
        <fullName evidence="7">FAD-binding oxidoreductase</fullName>
    </submittedName>
</protein>
<dbReference type="Proteomes" id="UP000501179">
    <property type="component" value="Chromosome"/>
</dbReference>
<evidence type="ECO:0000313" key="7">
    <source>
        <dbReference type="EMBL" id="QIQ03147.1"/>
    </source>
</evidence>
<dbReference type="PROSITE" id="PS00862">
    <property type="entry name" value="OX2_COVAL_FAD"/>
    <property type="match status" value="1"/>
</dbReference>
<dbReference type="InterPro" id="IPR006094">
    <property type="entry name" value="Oxid_FAD_bind_N"/>
</dbReference>
<dbReference type="Gene3D" id="3.30.43.10">
    <property type="entry name" value="Uridine Diphospho-n-acetylenolpyruvylglucosamine Reductase, domain 2"/>
    <property type="match status" value="1"/>
</dbReference>
<dbReference type="Gene3D" id="3.40.462.20">
    <property type="match status" value="1"/>
</dbReference>
<evidence type="ECO:0000256" key="1">
    <source>
        <dbReference type="ARBA" id="ARBA00001974"/>
    </source>
</evidence>
<dbReference type="InterPro" id="IPR016169">
    <property type="entry name" value="FAD-bd_PCMH_sub2"/>
</dbReference>
<dbReference type="InterPro" id="IPR036318">
    <property type="entry name" value="FAD-bd_PCMH-like_sf"/>
</dbReference>
<comment type="cofactor">
    <cofactor evidence="1">
        <name>FAD</name>
        <dbReference type="ChEBI" id="CHEBI:57692"/>
    </cofactor>
</comment>
<accession>A0A6G9GZ35</accession>
<evidence type="ECO:0000256" key="3">
    <source>
        <dbReference type="ARBA" id="ARBA00022630"/>
    </source>
</evidence>
<proteinExistence type="inferred from homology"/>
<reference evidence="7 8" key="1">
    <citation type="submission" date="2020-03" db="EMBL/GenBank/DDBJ databases">
        <title>A novel species.</title>
        <authorList>
            <person name="Gao J."/>
        </authorList>
    </citation>
    <scope>NUCLEOTIDE SEQUENCE [LARGE SCALE GENOMIC DNA]</scope>
    <source>
        <strain evidence="7 8">QMT-12</strain>
    </source>
</reference>
<comment type="similarity">
    <text evidence="2">Belongs to the oxygen-dependent FAD-linked oxidoreductase family.</text>
</comment>
<keyword evidence="3" id="KW-0285">Flavoprotein</keyword>
<dbReference type="EMBL" id="CP050177">
    <property type="protein sequence ID" value="QIQ03147.1"/>
    <property type="molecule type" value="Genomic_DNA"/>
</dbReference>
<gene>
    <name evidence="7" type="ORF">HA039_13145</name>
</gene>
<evidence type="ECO:0000256" key="4">
    <source>
        <dbReference type="ARBA" id="ARBA00022827"/>
    </source>
</evidence>
<evidence type="ECO:0000313" key="8">
    <source>
        <dbReference type="Proteomes" id="UP000501179"/>
    </source>
</evidence>
<dbReference type="InterPro" id="IPR012951">
    <property type="entry name" value="BBE"/>
</dbReference>
<organism evidence="7 8">
    <name type="scientific">Streptomyces liangshanensis</name>
    <dbReference type="NCBI Taxonomy" id="2717324"/>
    <lineage>
        <taxon>Bacteria</taxon>
        <taxon>Bacillati</taxon>
        <taxon>Actinomycetota</taxon>
        <taxon>Actinomycetes</taxon>
        <taxon>Kitasatosporales</taxon>
        <taxon>Streptomycetaceae</taxon>
        <taxon>Streptomyces</taxon>
    </lineage>
</organism>
<dbReference type="Pfam" id="PF01565">
    <property type="entry name" value="FAD_binding_4"/>
    <property type="match status" value="1"/>
</dbReference>
<evidence type="ECO:0000256" key="5">
    <source>
        <dbReference type="ARBA" id="ARBA00023002"/>
    </source>
</evidence>
<dbReference type="InterPro" id="IPR016167">
    <property type="entry name" value="FAD-bd_PCMH_sub1"/>
</dbReference>
<dbReference type="AlphaFoldDB" id="A0A6G9GZ35"/>
<keyword evidence="5" id="KW-0560">Oxidoreductase</keyword>
<dbReference type="PANTHER" id="PTHR42973">
    <property type="entry name" value="BINDING OXIDOREDUCTASE, PUTATIVE (AFU_ORTHOLOGUE AFUA_1G17690)-RELATED"/>
    <property type="match status" value="1"/>
</dbReference>
<dbReference type="InterPro" id="IPR006093">
    <property type="entry name" value="Oxy_OxRdtase_FAD_BS"/>
</dbReference>
<dbReference type="KEGG" id="slia:HA039_13145"/>
<dbReference type="PROSITE" id="PS51387">
    <property type="entry name" value="FAD_PCMH"/>
    <property type="match status" value="1"/>
</dbReference>
<dbReference type="Gene3D" id="3.30.465.10">
    <property type="match status" value="1"/>
</dbReference>
<dbReference type="SUPFAM" id="SSF56176">
    <property type="entry name" value="FAD-binding/transporter-associated domain-like"/>
    <property type="match status" value="1"/>
</dbReference>
<keyword evidence="8" id="KW-1185">Reference proteome</keyword>
<feature type="domain" description="FAD-binding PCMH-type" evidence="6">
    <location>
        <begin position="49"/>
        <end position="219"/>
    </location>
</feature>
<dbReference type="InterPro" id="IPR050416">
    <property type="entry name" value="FAD-linked_Oxidoreductase"/>
</dbReference>
<dbReference type="Pfam" id="PF08031">
    <property type="entry name" value="BBE"/>
    <property type="match status" value="1"/>
</dbReference>
<sequence>MTSASNPLSGPRPFSPRDIRALTVDVAGPVFLPGDNGYTEEATGFNRAVTHRPAVIVGAADAADVMSAVSFAGRYGRPVAVLSTGHGPSGDVPEDAVLITTRRMTGLSIDAGERTVRVEAGVNWRQVVEEAAGHGLAPLVGSAADVGVVGYTLGGGLSVTMGRAFGWAADHVQWIDVVTADGELRHASRDSEDDLFWALRGGKSNFGVVTAMEFSLFPVTQLYAGALYFSGDDAREVLHAYERFTTTAPEEVTSSVALLRLPDLPTLPDFMRGRLTVAVRFSWLGSEADGEGLIAPLRAAAPVLLDSVELRPYTEFDAISADPPEGIGAVEHFAVLDEVSPDTIDALLDVAGPEADSRVNVVDLRQLGGALSRYSGAPNVVGTRDAAFAVFAFVFVPPGEDREEYRTVGDEVMERLEPWLTVRKHTNFLGANDATTERVRLAFDAPTYERLQEIKAARDPANMFRLNHNIPPASAGAGS</sequence>
<name>A0A6G9GZ35_9ACTN</name>
<dbReference type="GO" id="GO:0071949">
    <property type="term" value="F:FAD binding"/>
    <property type="evidence" value="ECO:0007669"/>
    <property type="project" value="InterPro"/>
</dbReference>
<keyword evidence="4" id="KW-0274">FAD</keyword>
<evidence type="ECO:0000259" key="6">
    <source>
        <dbReference type="PROSITE" id="PS51387"/>
    </source>
</evidence>
<evidence type="ECO:0000256" key="2">
    <source>
        <dbReference type="ARBA" id="ARBA00005466"/>
    </source>
</evidence>
<dbReference type="GO" id="GO:0016491">
    <property type="term" value="F:oxidoreductase activity"/>
    <property type="evidence" value="ECO:0007669"/>
    <property type="project" value="UniProtKB-KW"/>
</dbReference>
<dbReference type="RefSeq" id="WP_167028502.1">
    <property type="nucleotide sequence ID" value="NZ_CP050177.1"/>
</dbReference>